<dbReference type="KEGG" id="cput:CONPUDRAFT_150798"/>
<comment type="caution">
    <text evidence="2">The sequence shown here is derived from an EMBL/GenBank/DDBJ whole genome shotgun (WGS) entry which is preliminary data.</text>
</comment>
<dbReference type="RefSeq" id="XP_007765650.1">
    <property type="nucleotide sequence ID" value="XM_007767460.1"/>
</dbReference>
<reference evidence="3" key="1">
    <citation type="journal article" date="2012" name="Science">
        <title>The Paleozoic origin of enzymatic lignin decomposition reconstructed from 31 fungal genomes.</title>
        <authorList>
            <person name="Floudas D."/>
            <person name="Binder M."/>
            <person name="Riley R."/>
            <person name="Barry K."/>
            <person name="Blanchette R.A."/>
            <person name="Henrissat B."/>
            <person name="Martinez A.T."/>
            <person name="Otillar R."/>
            <person name="Spatafora J.W."/>
            <person name="Yadav J.S."/>
            <person name="Aerts A."/>
            <person name="Benoit I."/>
            <person name="Boyd A."/>
            <person name="Carlson A."/>
            <person name="Copeland A."/>
            <person name="Coutinho P.M."/>
            <person name="de Vries R.P."/>
            <person name="Ferreira P."/>
            <person name="Findley K."/>
            <person name="Foster B."/>
            <person name="Gaskell J."/>
            <person name="Glotzer D."/>
            <person name="Gorecki P."/>
            <person name="Heitman J."/>
            <person name="Hesse C."/>
            <person name="Hori C."/>
            <person name="Igarashi K."/>
            <person name="Jurgens J.A."/>
            <person name="Kallen N."/>
            <person name="Kersten P."/>
            <person name="Kohler A."/>
            <person name="Kuees U."/>
            <person name="Kumar T.K.A."/>
            <person name="Kuo A."/>
            <person name="LaButti K."/>
            <person name="Larrondo L.F."/>
            <person name="Lindquist E."/>
            <person name="Ling A."/>
            <person name="Lombard V."/>
            <person name="Lucas S."/>
            <person name="Lundell T."/>
            <person name="Martin R."/>
            <person name="McLaughlin D.J."/>
            <person name="Morgenstern I."/>
            <person name="Morin E."/>
            <person name="Murat C."/>
            <person name="Nagy L.G."/>
            <person name="Nolan M."/>
            <person name="Ohm R.A."/>
            <person name="Patyshakuliyeva A."/>
            <person name="Rokas A."/>
            <person name="Ruiz-Duenas F.J."/>
            <person name="Sabat G."/>
            <person name="Salamov A."/>
            <person name="Samejima M."/>
            <person name="Schmutz J."/>
            <person name="Slot J.C."/>
            <person name="St John F."/>
            <person name="Stenlid J."/>
            <person name="Sun H."/>
            <person name="Sun S."/>
            <person name="Syed K."/>
            <person name="Tsang A."/>
            <person name="Wiebenga A."/>
            <person name="Young D."/>
            <person name="Pisabarro A."/>
            <person name="Eastwood D.C."/>
            <person name="Martin F."/>
            <person name="Cullen D."/>
            <person name="Grigoriev I.V."/>
            <person name="Hibbett D.S."/>
        </authorList>
    </citation>
    <scope>NUCLEOTIDE SEQUENCE [LARGE SCALE GENOMIC DNA]</scope>
    <source>
        <strain evidence="3">RWD-64-598 SS2</strain>
    </source>
</reference>
<evidence type="ECO:0000313" key="2">
    <source>
        <dbReference type="EMBL" id="EIW83734.1"/>
    </source>
</evidence>
<dbReference type="EMBL" id="JH711575">
    <property type="protein sequence ID" value="EIW83734.1"/>
    <property type="molecule type" value="Genomic_DNA"/>
</dbReference>
<dbReference type="GeneID" id="19202754"/>
<sequence>MSDGPGVLFDKVVGNQAPTDEEVYHANDILRKGVQKDLERLPENTLRFLCHELQLRYGGRKGKLLKQLIKYRIERGWFDHQGRPLQSSENLSDQPTVTTRPQDARTSTALNTTRGEPVEGRQAIRSDPLPPNTSELEQREEEMANLIQNCSWVPRDIKQSEITNALLAFRQKFYLTQLTKHIRKFPLAVLYVIKTEAPSGLALDSQLLHEKVKAIQRNESKQGIVDKLIALRGGKLADVSGGTWISPKSTTATQQSTSPSIAMSTVLDSAGVLSLSVQTTASASTVSTSTASASTASASVLIGSRRKRRRKQDTPNPEEIQAAITALETKSLSKLKKTTRWATLVAICRIKLTGEELIADFDTMTKDELISQLHNWRVRHGMTNEDGQLLPGYIAKKGIRAGKGRKAQTRVLGKQTLTAIWDDMPRLALPSWVAAAPGRAGSTRHGKLSADQYRSFCTINLPFTLGRLWADLETPDSEVDGTSQNVAKKVEMLQNFAHLVAAGKFAMKRTMTPAYIERYRFHMKSYLNGLLDPHLYPGIVFAPTHHLCLHLADLLENFGPVHSWRCFPFERYNYLLQNIPTNYKFGQLEQTMTERFCMAQNLRAIFSSAMLPEELAELIPEYERVFNSDIRGTLLNDMLAYTEYFEAEEEQETWQEKDLTPLTSSEYALLTDWLSQQTPACKRRGRILQNLLGGGLLIKVTSQRTCCTNFLAEATVKTIEDKQGAMDILNLRNVSHQHLSDHWPELVENTLRDWANSKCISIVGETGCPYSIST</sequence>
<feature type="compositionally biased region" description="Polar residues" evidence="1">
    <location>
        <begin position="84"/>
        <end position="114"/>
    </location>
</feature>
<dbReference type="Proteomes" id="UP000053558">
    <property type="component" value="Unassembled WGS sequence"/>
</dbReference>
<evidence type="ECO:0008006" key="4">
    <source>
        <dbReference type="Google" id="ProtNLM"/>
    </source>
</evidence>
<accession>A0A5M3MY85</accession>
<evidence type="ECO:0000256" key="1">
    <source>
        <dbReference type="SAM" id="MobiDB-lite"/>
    </source>
</evidence>
<proteinExistence type="predicted"/>
<protein>
    <recommendedName>
        <fullName evidence="4">SAP domain-containing protein</fullName>
    </recommendedName>
</protein>
<keyword evidence="3" id="KW-1185">Reference proteome</keyword>
<feature type="region of interest" description="Disordered" evidence="1">
    <location>
        <begin position="82"/>
        <end position="133"/>
    </location>
</feature>
<evidence type="ECO:0000313" key="3">
    <source>
        <dbReference type="Proteomes" id="UP000053558"/>
    </source>
</evidence>
<organism evidence="2 3">
    <name type="scientific">Coniophora puteana (strain RWD-64-598)</name>
    <name type="common">Brown rot fungus</name>
    <dbReference type="NCBI Taxonomy" id="741705"/>
    <lineage>
        <taxon>Eukaryota</taxon>
        <taxon>Fungi</taxon>
        <taxon>Dikarya</taxon>
        <taxon>Basidiomycota</taxon>
        <taxon>Agaricomycotina</taxon>
        <taxon>Agaricomycetes</taxon>
        <taxon>Agaricomycetidae</taxon>
        <taxon>Boletales</taxon>
        <taxon>Coniophorineae</taxon>
        <taxon>Coniophoraceae</taxon>
        <taxon>Coniophora</taxon>
    </lineage>
</organism>
<name>A0A5M3MY85_CONPW</name>
<dbReference type="AlphaFoldDB" id="A0A5M3MY85"/>
<dbReference type="OrthoDB" id="3247418at2759"/>
<gene>
    <name evidence="2" type="ORF">CONPUDRAFT_150798</name>
</gene>